<dbReference type="InterPro" id="IPR026487">
    <property type="entry name" value="CHP04141"/>
</dbReference>
<accession>A0AAX3NNA7</accession>
<proteinExistence type="predicted"/>
<dbReference type="NCBIfam" id="TIGR04141">
    <property type="entry name" value="TIGR04141 family sporadically distributed protein"/>
    <property type="match status" value="1"/>
</dbReference>
<name>A0AAX3NNA7_9GAMM</name>
<dbReference type="RefSeq" id="WP_275056412.1">
    <property type="nucleotide sequence ID" value="NZ_CP118988.1"/>
</dbReference>
<protein>
    <submittedName>
        <fullName evidence="1">TIGR04141 family sporadically distributed protein</fullName>
    </submittedName>
</protein>
<dbReference type="Pfam" id="PF19614">
    <property type="entry name" value="DUF6119"/>
    <property type="match status" value="1"/>
</dbReference>
<reference evidence="1" key="1">
    <citation type="submission" date="2023-02" db="EMBL/GenBank/DDBJ databases">
        <title>The sequence of Aeromonas allosaccharophila K520.</title>
        <authorList>
            <person name="Luo X."/>
        </authorList>
    </citation>
    <scope>NUCLEOTIDE SEQUENCE</scope>
    <source>
        <strain evidence="1">K520</strain>
    </source>
</reference>
<dbReference type="EMBL" id="CP118988">
    <property type="protein sequence ID" value="WED75055.1"/>
    <property type="molecule type" value="Genomic_DNA"/>
</dbReference>
<dbReference type="AlphaFoldDB" id="A0AAX3NNA7"/>
<organism evidence="1 2">
    <name type="scientific">Aeromonas allosaccharophila</name>
    <dbReference type="NCBI Taxonomy" id="656"/>
    <lineage>
        <taxon>Bacteria</taxon>
        <taxon>Pseudomonadati</taxon>
        <taxon>Pseudomonadota</taxon>
        <taxon>Gammaproteobacteria</taxon>
        <taxon>Aeromonadales</taxon>
        <taxon>Aeromonadaceae</taxon>
        <taxon>Aeromonas</taxon>
    </lineage>
</organism>
<evidence type="ECO:0000313" key="1">
    <source>
        <dbReference type="EMBL" id="WED75055.1"/>
    </source>
</evidence>
<evidence type="ECO:0000313" key="2">
    <source>
        <dbReference type="Proteomes" id="UP001213721"/>
    </source>
</evidence>
<gene>
    <name evidence="1" type="ORF">PYU98_13955</name>
</gene>
<dbReference type="Proteomes" id="UP001213721">
    <property type="component" value="Chromosome"/>
</dbReference>
<sequence length="539" mass="62883">MDIKYNIYRISNENLEKLEQNLDKTGLKKQKTKSFKSFISTFYFSEEQDGNDIWWINSYKSFLNDPQITPKNLFHYGLLISKPKSNNKGFSYLVSLGKSHFYLGKYIERDFGINLAIRMANEESTLLKKSTYFASIKTGEMSSYNKFIKDNYDPGESVDHLKAKARDIDEWGERNIIFSDSVQISVNIPPEQIDSLLEKIEKNIMKGEVISLPKLEPVKDIDFKNELDKNLLNAIREGKSSFSLSEFEVLGGHIILTSDEFNYSIYTKSSHGPEENLQKLGQTLEKESIVKYLIKLDKEIPISDIKIKFHHESMTRRSKCLKEAIDFSFTFNNQQYLLRHGAWFVFNSTFMQYLERSINKIPLSARDNLIESDYLFWKKEKEEEIQKSPDAVENKITYREYYFNKKLSTLHNYELLDRKTEQVKSITANARDYKIEIADLYDTKNGEVIALKISDDINELIYNITQSLTALELHKNAFVGTGRNIKKASLWFVFQKEINQLTDINSINFLLSLEHWRKSILALGFEIGIYISQNIKEND</sequence>